<keyword evidence="6" id="KW-1185">Reference proteome</keyword>
<name>A0A2T6C1Z4_9FLAO</name>
<evidence type="ECO:0000313" key="6">
    <source>
        <dbReference type="Proteomes" id="UP000244090"/>
    </source>
</evidence>
<protein>
    <submittedName>
        <fullName evidence="5">Calx-beta domain-containing protein</fullName>
    </submittedName>
</protein>
<evidence type="ECO:0000259" key="4">
    <source>
        <dbReference type="Pfam" id="PF03160"/>
    </source>
</evidence>
<proteinExistence type="predicted"/>
<feature type="domain" description="Calx-beta" evidence="4">
    <location>
        <begin position="155"/>
        <end position="253"/>
    </location>
</feature>
<sequence length="580" mass="61333">MQINQQIMKSIKLYMVFFCILIIFSCNEDDEDFSGTGTANFSITSLQEVENATSALAINIGIDNFNHAGGTISVAISGATYGTDYETSAGSDTFTLDVAQGGLITSFSIQPIDNDAIEANKQLTITLTDATGALTIGDNATLTFTILEDDDPLVAAVAFESATLAIQENATSATTINIPFDQETTNGGTITIETTGDAVLGTDYTIVGQTATTFTLTVPANATTASFDIQAIDNTVFEADKSIIFTVTEVSGGLSIGTIPQLTVSIENDDSPPNPLIDFDASNTTSYNEDAGTITVNFTLSGTTTAAATIQLTTSGTTDASDFNFGGSTANPYSFTIPAGSSTGSVAITITDDATVEMDEILTLEITNVSGGLDAGVNLQQQTITITDNDAVAFNYVEDFESGTDLATLGFENILNGQTVDPTRVISLITSNGNFSDVNNVNGTSDNGLNMFYNAGSGTTVTELLDNVLVSPIMNASGNMEVIIDNSYAFLNQNSATVTYYWSQTYNGSGTFIASEWNVMGTETAANMNGEGFGNNTYKQQQFNISPTGNFYIAIRVSQTIDGANYRTRWRFDNLKVNSL</sequence>
<comment type="caution">
    <text evidence="5">The sequence shown here is derived from an EMBL/GenBank/DDBJ whole genome shotgun (WGS) entry which is preliminary data.</text>
</comment>
<keyword evidence="3" id="KW-0106">Calcium</keyword>
<dbReference type="Proteomes" id="UP000244090">
    <property type="component" value="Unassembled WGS sequence"/>
</dbReference>
<evidence type="ECO:0000256" key="2">
    <source>
        <dbReference type="ARBA" id="ARBA00022737"/>
    </source>
</evidence>
<evidence type="ECO:0000256" key="1">
    <source>
        <dbReference type="ARBA" id="ARBA00022729"/>
    </source>
</evidence>
<accession>A0A2T6C1Z4</accession>
<dbReference type="EMBL" id="QBKT01000003">
    <property type="protein sequence ID" value="PTX62339.1"/>
    <property type="molecule type" value="Genomic_DNA"/>
</dbReference>
<feature type="domain" description="Calx-beta" evidence="4">
    <location>
        <begin position="283"/>
        <end position="390"/>
    </location>
</feature>
<dbReference type="InterPro" id="IPR026919">
    <property type="entry name" value="ADGRV1"/>
</dbReference>
<dbReference type="AlphaFoldDB" id="A0A2T6C1Z4"/>
<feature type="domain" description="Calx-beta" evidence="4">
    <location>
        <begin position="68"/>
        <end position="150"/>
    </location>
</feature>
<dbReference type="InterPro" id="IPR038081">
    <property type="entry name" value="CalX-like_sf"/>
</dbReference>
<evidence type="ECO:0000313" key="5">
    <source>
        <dbReference type="EMBL" id="PTX62339.1"/>
    </source>
</evidence>
<dbReference type="GO" id="GO:0004930">
    <property type="term" value="F:G protein-coupled receptor activity"/>
    <property type="evidence" value="ECO:0007669"/>
    <property type="project" value="InterPro"/>
</dbReference>
<keyword evidence="2" id="KW-0677">Repeat</keyword>
<evidence type="ECO:0000256" key="3">
    <source>
        <dbReference type="ARBA" id="ARBA00022837"/>
    </source>
</evidence>
<dbReference type="InterPro" id="IPR003644">
    <property type="entry name" value="Calx_beta"/>
</dbReference>
<dbReference type="PANTHER" id="PTHR46682">
    <property type="entry name" value="ADHESION G-PROTEIN COUPLED RECEPTOR V1"/>
    <property type="match status" value="1"/>
</dbReference>
<reference evidence="5 6" key="1">
    <citation type="submission" date="2018-04" db="EMBL/GenBank/DDBJ databases">
        <title>Genomic Encyclopedia of Archaeal and Bacterial Type Strains, Phase II (KMG-II): from individual species to whole genera.</title>
        <authorList>
            <person name="Goeker M."/>
        </authorList>
    </citation>
    <scope>NUCLEOTIDE SEQUENCE [LARGE SCALE GENOMIC DNA]</scope>
    <source>
        <strain evidence="5 6">DSM 25731</strain>
    </source>
</reference>
<keyword evidence="1" id="KW-0732">Signal</keyword>
<dbReference type="PANTHER" id="PTHR46682:SF1">
    <property type="entry name" value="ADHESION G-PROTEIN COUPLED RECEPTOR V1"/>
    <property type="match status" value="1"/>
</dbReference>
<dbReference type="Pfam" id="PF03160">
    <property type="entry name" value="Calx-beta"/>
    <property type="match status" value="3"/>
</dbReference>
<organism evidence="5 6">
    <name type="scientific">Kordia periserrulae</name>
    <dbReference type="NCBI Taxonomy" id="701523"/>
    <lineage>
        <taxon>Bacteria</taxon>
        <taxon>Pseudomonadati</taxon>
        <taxon>Bacteroidota</taxon>
        <taxon>Flavobacteriia</taxon>
        <taxon>Flavobacteriales</taxon>
        <taxon>Flavobacteriaceae</taxon>
        <taxon>Kordia</taxon>
    </lineage>
</organism>
<dbReference type="GO" id="GO:0016020">
    <property type="term" value="C:membrane"/>
    <property type="evidence" value="ECO:0007669"/>
    <property type="project" value="InterPro"/>
</dbReference>
<dbReference type="SUPFAM" id="SSF141072">
    <property type="entry name" value="CalX-like"/>
    <property type="match status" value="3"/>
</dbReference>
<gene>
    <name evidence="5" type="ORF">C8N46_103439</name>
</gene>
<dbReference type="Gene3D" id="2.60.40.2030">
    <property type="match status" value="3"/>
</dbReference>